<reference evidence="2" key="1">
    <citation type="submission" date="2020-06" db="EMBL/GenBank/DDBJ databases">
        <authorList>
            <person name="Li T."/>
            <person name="Hu X."/>
            <person name="Zhang T."/>
            <person name="Song X."/>
            <person name="Zhang H."/>
            <person name="Dai N."/>
            <person name="Sheng W."/>
            <person name="Hou X."/>
            <person name="Wei L."/>
        </authorList>
    </citation>
    <scope>NUCLEOTIDE SEQUENCE</scope>
    <source>
        <strain evidence="2">KEN8</strain>
        <tissue evidence="2">Leaf</tissue>
    </source>
</reference>
<dbReference type="Pfam" id="PF07727">
    <property type="entry name" value="RVT_2"/>
    <property type="match status" value="1"/>
</dbReference>
<feature type="domain" description="Reverse transcriptase Ty1/copia-type" evidence="1">
    <location>
        <begin position="156"/>
        <end position="226"/>
    </location>
</feature>
<organism evidence="2">
    <name type="scientific">Sesamum calycinum</name>
    <dbReference type="NCBI Taxonomy" id="2727403"/>
    <lineage>
        <taxon>Eukaryota</taxon>
        <taxon>Viridiplantae</taxon>
        <taxon>Streptophyta</taxon>
        <taxon>Embryophyta</taxon>
        <taxon>Tracheophyta</taxon>
        <taxon>Spermatophyta</taxon>
        <taxon>Magnoliopsida</taxon>
        <taxon>eudicotyledons</taxon>
        <taxon>Gunneridae</taxon>
        <taxon>Pentapetalae</taxon>
        <taxon>asterids</taxon>
        <taxon>lamiids</taxon>
        <taxon>Lamiales</taxon>
        <taxon>Pedaliaceae</taxon>
        <taxon>Sesamum</taxon>
    </lineage>
</organism>
<protein>
    <submittedName>
        <fullName evidence="2">Mitochondrial protein</fullName>
    </submittedName>
</protein>
<proteinExistence type="predicted"/>
<sequence>MVNSMLSYSGLSGGFWGEAMLTACYLLNRIPNKRNKVTPYELWDAIFDETRFSSIPRPKKMIPRTNGIHKQTESSEMTPDELVELRKSKRKGKLKSFGPDFQLYLIEGSRDEVSTLYPYYFNVEDGPKTFDEAMKSQDVAFWKEAINDEMDSIMGNNTFVLVDLPPGCKPLGCKWIFKKKMKVDGTIEKFKARLVIQGFRQRLGINYLDTYATVARISTIRLLIALR</sequence>
<gene>
    <name evidence="2" type="ORF">Scaly_2850100</name>
</gene>
<dbReference type="AlphaFoldDB" id="A0AAW2LGU0"/>
<name>A0AAW2LGU0_9LAMI</name>
<evidence type="ECO:0000259" key="1">
    <source>
        <dbReference type="Pfam" id="PF07727"/>
    </source>
</evidence>
<reference evidence="2" key="2">
    <citation type="journal article" date="2024" name="Plant">
        <title>Genomic evolution and insights into agronomic trait innovations of Sesamum species.</title>
        <authorList>
            <person name="Miao H."/>
            <person name="Wang L."/>
            <person name="Qu L."/>
            <person name="Liu H."/>
            <person name="Sun Y."/>
            <person name="Le M."/>
            <person name="Wang Q."/>
            <person name="Wei S."/>
            <person name="Zheng Y."/>
            <person name="Lin W."/>
            <person name="Duan Y."/>
            <person name="Cao H."/>
            <person name="Xiong S."/>
            <person name="Wang X."/>
            <person name="Wei L."/>
            <person name="Li C."/>
            <person name="Ma Q."/>
            <person name="Ju M."/>
            <person name="Zhao R."/>
            <person name="Li G."/>
            <person name="Mu C."/>
            <person name="Tian Q."/>
            <person name="Mei H."/>
            <person name="Zhang T."/>
            <person name="Gao T."/>
            <person name="Zhang H."/>
        </authorList>
    </citation>
    <scope>NUCLEOTIDE SEQUENCE</scope>
    <source>
        <strain evidence="2">KEN8</strain>
    </source>
</reference>
<dbReference type="InterPro" id="IPR013103">
    <property type="entry name" value="RVT_2"/>
</dbReference>
<evidence type="ECO:0000313" key="2">
    <source>
        <dbReference type="EMBL" id="KAL0318256.1"/>
    </source>
</evidence>
<dbReference type="EMBL" id="JACGWM010000020">
    <property type="protein sequence ID" value="KAL0318256.1"/>
    <property type="molecule type" value="Genomic_DNA"/>
</dbReference>
<accession>A0AAW2LGU0</accession>
<comment type="caution">
    <text evidence="2">The sequence shown here is derived from an EMBL/GenBank/DDBJ whole genome shotgun (WGS) entry which is preliminary data.</text>
</comment>